<keyword evidence="19" id="KW-1185">Reference proteome</keyword>
<dbReference type="AlphaFoldDB" id="A0A850H987"/>
<dbReference type="PANTHER" id="PTHR13932">
    <property type="entry name" value="COPROPORPHYRINIGEN III OXIDASE"/>
    <property type="match status" value="1"/>
</dbReference>
<evidence type="ECO:0000256" key="15">
    <source>
        <dbReference type="PIRSR" id="PIRSR000167-1"/>
    </source>
</evidence>
<dbReference type="GO" id="GO:0046872">
    <property type="term" value="F:metal ion binding"/>
    <property type="evidence" value="ECO:0007669"/>
    <property type="project" value="UniProtKB-KW"/>
</dbReference>
<proteinExistence type="inferred from homology"/>
<dbReference type="GO" id="GO:0006782">
    <property type="term" value="P:protoporphyrinogen IX biosynthetic process"/>
    <property type="evidence" value="ECO:0007669"/>
    <property type="project" value="UniProtKB-UniPathway"/>
</dbReference>
<evidence type="ECO:0000256" key="3">
    <source>
        <dbReference type="ARBA" id="ARBA00005493"/>
    </source>
</evidence>
<feature type="binding site" evidence="15">
    <location>
        <begin position="59"/>
        <end position="61"/>
    </location>
    <ligand>
        <name>S-adenosyl-L-methionine</name>
        <dbReference type="ChEBI" id="CHEBI:59789"/>
        <label>2</label>
    </ligand>
</feature>
<evidence type="ECO:0000313" key="18">
    <source>
        <dbReference type="EMBL" id="NVE93456.1"/>
    </source>
</evidence>
<reference evidence="18 19" key="1">
    <citation type="submission" date="2020-06" db="EMBL/GenBank/DDBJ databases">
        <title>Altererythrobacter lutimaris sp. nov., a marine bacterium isolated from a tidal flat.</title>
        <authorList>
            <person name="Kim D."/>
            <person name="Yoo Y."/>
            <person name="Kim J.-J."/>
        </authorList>
    </citation>
    <scope>NUCLEOTIDE SEQUENCE [LARGE SCALE GENOMIC DNA]</scope>
    <source>
        <strain evidence="18 19">JGD-16</strain>
    </source>
</reference>
<comment type="cofactor">
    <cofactor evidence="14 16">
        <name>[4Fe-4S] cluster</name>
        <dbReference type="ChEBI" id="CHEBI:49883"/>
    </cofactor>
    <text evidence="14 16">Binds 1 [4Fe-4S] cluster. The cluster is coordinated with 3 cysteines and an exchangeable S-adenosyl-L-methionine.</text>
</comment>
<keyword evidence="8 14" id="KW-0479">Metal-binding</keyword>
<feature type="binding site" evidence="16">
    <location>
        <position position="53"/>
    </location>
    <ligand>
        <name>[4Fe-4S] cluster</name>
        <dbReference type="ChEBI" id="CHEBI:49883"/>
        <note>4Fe-4S-S-AdoMet</note>
    </ligand>
</feature>
<keyword evidence="5 14" id="KW-0004">4Fe-4S</keyword>
<dbReference type="InterPro" id="IPR034505">
    <property type="entry name" value="Coproporphyrinogen-III_oxidase"/>
</dbReference>
<feature type="binding site" evidence="15">
    <location>
        <position position="47"/>
    </location>
    <ligand>
        <name>S-adenosyl-L-methionine</name>
        <dbReference type="ChEBI" id="CHEBI:59789"/>
        <label>1</label>
    </ligand>
</feature>
<keyword evidence="10 14" id="KW-0408">Iron</keyword>
<comment type="similarity">
    <text evidence="3 14">Belongs to the anaerobic coproporphyrinogen-III oxidase family.</text>
</comment>
<evidence type="ECO:0000256" key="13">
    <source>
        <dbReference type="ARBA" id="ARBA00048321"/>
    </source>
</evidence>
<dbReference type="PROSITE" id="PS51918">
    <property type="entry name" value="RADICAL_SAM"/>
    <property type="match status" value="1"/>
</dbReference>
<evidence type="ECO:0000256" key="9">
    <source>
        <dbReference type="ARBA" id="ARBA00023002"/>
    </source>
</evidence>
<feature type="binding site" evidence="15">
    <location>
        <position position="163"/>
    </location>
    <ligand>
        <name>S-adenosyl-L-methionine</name>
        <dbReference type="ChEBI" id="CHEBI:59789"/>
        <label>2</label>
    </ligand>
</feature>
<evidence type="ECO:0000256" key="4">
    <source>
        <dbReference type="ARBA" id="ARBA00011245"/>
    </source>
</evidence>
<dbReference type="Gene3D" id="1.10.10.920">
    <property type="match status" value="1"/>
</dbReference>
<evidence type="ECO:0000256" key="10">
    <source>
        <dbReference type="ARBA" id="ARBA00023004"/>
    </source>
</evidence>
<feature type="binding site" evidence="15">
    <location>
        <position position="175"/>
    </location>
    <ligand>
        <name>S-adenosyl-L-methionine</name>
        <dbReference type="ChEBI" id="CHEBI:59789"/>
        <label>2</label>
    </ligand>
</feature>
<dbReference type="EC" id="1.3.98.3" evidence="14"/>
<dbReference type="PANTHER" id="PTHR13932:SF6">
    <property type="entry name" value="OXYGEN-INDEPENDENT COPROPORPHYRINOGEN III OXIDASE"/>
    <property type="match status" value="1"/>
</dbReference>
<keyword evidence="9 14" id="KW-0560">Oxidoreductase</keyword>
<dbReference type="GO" id="GO:0051989">
    <property type="term" value="F:coproporphyrinogen dehydrogenase activity"/>
    <property type="evidence" value="ECO:0007669"/>
    <property type="project" value="UniProtKB-EC"/>
</dbReference>
<evidence type="ECO:0000256" key="1">
    <source>
        <dbReference type="ARBA" id="ARBA00004496"/>
    </source>
</evidence>
<dbReference type="InterPro" id="IPR006638">
    <property type="entry name" value="Elp3/MiaA/NifB-like_rSAM"/>
</dbReference>
<keyword evidence="7 14" id="KW-0949">S-adenosyl-L-methionine</keyword>
<evidence type="ECO:0000259" key="17">
    <source>
        <dbReference type="PROSITE" id="PS51918"/>
    </source>
</evidence>
<evidence type="ECO:0000256" key="11">
    <source>
        <dbReference type="ARBA" id="ARBA00023014"/>
    </source>
</evidence>
<keyword evidence="6 14" id="KW-0963">Cytoplasm</keyword>
<dbReference type="SFLD" id="SFLDG01065">
    <property type="entry name" value="anaerobic_coproporphyrinogen-I"/>
    <property type="match status" value="1"/>
</dbReference>
<feature type="domain" description="Radical SAM core" evidence="17">
    <location>
        <begin position="38"/>
        <end position="279"/>
    </location>
</feature>
<evidence type="ECO:0000256" key="5">
    <source>
        <dbReference type="ARBA" id="ARBA00022485"/>
    </source>
</evidence>
<dbReference type="SMART" id="SM00729">
    <property type="entry name" value="Elp3"/>
    <property type="match status" value="1"/>
</dbReference>
<accession>A0A850H987</accession>
<keyword evidence="12 14" id="KW-0627">Porphyrin biosynthesis</keyword>
<dbReference type="SFLD" id="SFLDS00029">
    <property type="entry name" value="Radical_SAM"/>
    <property type="match status" value="1"/>
</dbReference>
<evidence type="ECO:0000313" key="19">
    <source>
        <dbReference type="Proteomes" id="UP000546031"/>
    </source>
</evidence>
<dbReference type="InterPro" id="IPR004558">
    <property type="entry name" value="Coprogen_oxidase_HemN"/>
</dbReference>
<dbReference type="NCBIfam" id="TIGR00538">
    <property type="entry name" value="hemN"/>
    <property type="match status" value="1"/>
</dbReference>
<evidence type="ECO:0000256" key="14">
    <source>
        <dbReference type="PIRNR" id="PIRNR000167"/>
    </source>
</evidence>
<comment type="catalytic activity">
    <reaction evidence="13 14">
        <text>coproporphyrinogen III + 2 S-adenosyl-L-methionine = protoporphyrinogen IX + 2 5'-deoxyadenosine + 2 L-methionine + 2 CO2</text>
        <dbReference type="Rhea" id="RHEA:15425"/>
        <dbReference type="ChEBI" id="CHEBI:16526"/>
        <dbReference type="ChEBI" id="CHEBI:17319"/>
        <dbReference type="ChEBI" id="CHEBI:57307"/>
        <dbReference type="ChEBI" id="CHEBI:57309"/>
        <dbReference type="ChEBI" id="CHEBI:57844"/>
        <dbReference type="ChEBI" id="CHEBI:59789"/>
        <dbReference type="EC" id="1.3.98.3"/>
    </reaction>
</comment>
<dbReference type="InterPro" id="IPR013785">
    <property type="entry name" value="Aldolase_TIM"/>
</dbReference>
<protein>
    <recommendedName>
        <fullName evidence="14">Coproporphyrinogen-III oxidase</fullName>
        <ecNumber evidence="14">1.3.98.3</ecNumber>
    </recommendedName>
</protein>
<evidence type="ECO:0000256" key="16">
    <source>
        <dbReference type="PIRSR" id="PIRSR000167-2"/>
    </source>
</evidence>
<feature type="binding site" evidence="16">
    <location>
        <position position="60"/>
    </location>
    <ligand>
        <name>[4Fe-4S] cluster</name>
        <dbReference type="ChEBI" id="CHEBI:49883"/>
        <note>4Fe-4S-S-AdoMet</note>
    </ligand>
</feature>
<sequence length="437" mass="48501">MWPYHPELLETPVPRYTSYPTAAEFSALDPAPHRDALVALEGPTSLYVHIPFCEKICFYCGCNTGASGRRQRLESYLSALHQEIALVASLIPQGTPIKRISFGGGSPNAIRPDEFLQLLEALYHYFDCSSPELSIELDPRTMSKEWGDAIKVAGISRASLGVQTFAGHCQKVIGRVQDDALIHQTVDWLRNADVTSLNFDLMYGLPQQTRGDLQDSLSRSVEIGADRIALFGYAHVPHIVPRQRAIDPTGMPNQRERFAMAQLGFEYLISRDYAPVGFDHFAKRGSDPLAIAAVQGTLKRNFQGFTDDQAVNLIGLGSSAISSFPQLLAQNEKNSGRYRMLASQDRLTTSHGLARDKDDMLRSRVIERLLCDAEVELPFCLQNEIRPGLVPFIERGLAELNNMTLSITPVGLPYARVIASLCDGYRKQSLRQFSSAI</sequence>
<dbReference type="PIRSF" id="PIRSF000167">
    <property type="entry name" value="HemN"/>
    <property type="match status" value="1"/>
</dbReference>
<dbReference type="Gene3D" id="3.20.20.70">
    <property type="entry name" value="Aldolase class I"/>
    <property type="match status" value="1"/>
</dbReference>
<comment type="subunit">
    <text evidence="4">Monomer.</text>
</comment>
<evidence type="ECO:0000256" key="2">
    <source>
        <dbReference type="ARBA" id="ARBA00004785"/>
    </source>
</evidence>
<dbReference type="RefSeq" id="WP_176271823.1">
    <property type="nucleotide sequence ID" value="NZ_JABWTA010000001.1"/>
</dbReference>
<dbReference type="UniPathway" id="UPA00251">
    <property type="reaction ID" value="UER00323"/>
</dbReference>
<dbReference type="GO" id="GO:0051539">
    <property type="term" value="F:4 iron, 4 sulfur cluster binding"/>
    <property type="evidence" value="ECO:0007669"/>
    <property type="project" value="UniProtKB-KW"/>
</dbReference>
<dbReference type="GO" id="GO:0004109">
    <property type="term" value="F:coproporphyrinogen oxidase activity"/>
    <property type="evidence" value="ECO:0007669"/>
    <property type="project" value="InterPro"/>
</dbReference>
<dbReference type="GO" id="GO:0005737">
    <property type="term" value="C:cytoplasm"/>
    <property type="evidence" value="ECO:0007669"/>
    <property type="project" value="UniProtKB-SubCell"/>
</dbReference>
<dbReference type="InterPro" id="IPR058240">
    <property type="entry name" value="rSAM_sf"/>
</dbReference>
<feature type="binding site" evidence="15">
    <location>
        <position position="234"/>
    </location>
    <ligand>
        <name>S-adenosyl-L-methionine</name>
        <dbReference type="ChEBI" id="CHEBI:59789"/>
        <label>2</label>
    </ligand>
</feature>
<evidence type="ECO:0000256" key="12">
    <source>
        <dbReference type="ARBA" id="ARBA00023244"/>
    </source>
</evidence>
<dbReference type="Pfam" id="PF04055">
    <property type="entry name" value="Radical_SAM"/>
    <property type="match status" value="1"/>
</dbReference>
<feature type="binding site" evidence="15">
    <location>
        <position position="136"/>
    </location>
    <ligand>
        <name>S-adenosyl-L-methionine</name>
        <dbReference type="ChEBI" id="CHEBI:59789"/>
        <label>1</label>
    </ligand>
</feature>
<feature type="binding site" evidence="15">
    <location>
        <position position="200"/>
    </location>
    <ligand>
        <name>S-adenosyl-L-methionine</name>
        <dbReference type="ChEBI" id="CHEBI:59789"/>
        <label>2</label>
    </ligand>
</feature>
<gene>
    <name evidence="18" type="primary">hemN</name>
    <name evidence="18" type="ORF">HUO12_00940</name>
</gene>
<dbReference type="Proteomes" id="UP000546031">
    <property type="component" value="Unassembled WGS sequence"/>
</dbReference>
<dbReference type="InterPro" id="IPR007197">
    <property type="entry name" value="rSAM"/>
</dbReference>
<comment type="subcellular location">
    <subcellularLocation>
        <location evidence="1 14">Cytoplasm</location>
    </subcellularLocation>
</comment>
<name>A0A850H987_9SPHN</name>
<feature type="binding site" evidence="15">
    <location>
        <position position="321"/>
    </location>
    <ligand>
        <name>S-adenosyl-L-methionine</name>
        <dbReference type="ChEBI" id="CHEBI:59789"/>
        <label>1</label>
    </ligand>
</feature>
<feature type="binding site" evidence="15">
    <location>
        <position position="104"/>
    </location>
    <ligand>
        <name>S-adenosyl-L-methionine</name>
        <dbReference type="ChEBI" id="CHEBI:59789"/>
        <label>1</label>
    </ligand>
</feature>
<dbReference type="EMBL" id="JABWTA010000001">
    <property type="protein sequence ID" value="NVE93456.1"/>
    <property type="molecule type" value="Genomic_DNA"/>
</dbReference>
<evidence type="ECO:0000256" key="8">
    <source>
        <dbReference type="ARBA" id="ARBA00022723"/>
    </source>
</evidence>
<feature type="binding site" evidence="16">
    <location>
        <position position="57"/>
    </location>
    <ligand>
        <name>[4Fe-4S] cluster</name>
        <dbReference type="ChEBI" id="CHEBI:49883"/>
        <note>4Fe-4S-S-AdoMet</note>
    </ligand>
</feature>
<evidence type="ECO:0000256" key="7">
    <source>
        <dbReference type="ARBA" id="ARBA00022691"/>
    </source>
</evidence>
<dbReference type="SUPFAM" id="SSF102114">
    <property type="entry name" value="Radical SAM enzymes"/>
    <property type="match status" value="1"/>
</dbReference>
<comment type="pathway">
    <text evidence="2 14">Porphyrin-containing compound metabolism; protoporphyrin-IX biosynthesis; protoporphyrinogen-IX from coproporphyrinogen-III (AdoMet route): step 1/1.</text>
</comment>
<organism evidence="18 19">
    <name type="scientific">Altererythrobacter lutimaris</name>
    <dbReference type="NCBI Taxonomy" id="2743979"/>
    <lineage>
        <taxon>Bacteria</taxon>
        <taxon>Pseudomonadati</taxon>
        <taxon>Pseudomonadota</taxon>
        <taxon>Alphaproteobacteria</taxon>
        <taxon>Sphingomonadales</taxon>
        <taxon>Erythrobacteraceae</taxon>
        <taxon>Altererythrobacter</taxon>
    </lineage>
</organism>
<keyword evidence="11 14" id="KW-0411">Iron-sulfur</keyword>
<comment type="caution">
    <text evidence="18">The sequence shown here is derived from an EMBL/GenBank/DDBJ whole genome shotgun (WGS) entry which is preliminary data.</text>
</comment>
<evidence type="ECO:0000256" key="6">
    <source>
        <dbReference type="ARBA" id="ARBA00022490"/>
    </source>
</evidence>